<dbReference type="EMBL" id="UINC01042922">
    <property type="protein sequence ID" value="SVB46207.1"/>
    <property type="molecule type" value="Genomic_DNA"/>
</dbReference>
<gene>
    <name evidence="1" type="ORF">METZ01_LOCUS199061</name>
</gene>
<sequence>MDGDEVHVGQHLVEAFPPRGIKFFFDLGVHALAVVIVNCQPKAERAPCHRLADPAHADDAKALA</sequence>
<feature type="non-terminal residue" evidence="1">
    <location>
        <position position="64"/>
    </location>
</feature>
<evidence type="ECO:0000313" key="1">
    <source>
        <dbReference type="EMBL" id="SVB46207.1"/>
    </source>
</evidence>
<name>A0A382E8M7_9ZZZZ</name>
<accession>A0A382E8M7</accession>
<proteinExistence type="predicted"/>
<dbReference type="AlphaFoldDB" id="A0A382E8M7"/>
<reference evidence="1" key="1">
    <citation type="submission" date="2018-05" db="EMBL/GenBank/DDBJ databases">
        <authorList>
            <person name="Lanie J.A."/>
            <person name="Ng W.-L."/>
            <person name="Kazmierczak K.M."/>
            <person name="Andrzejewski T.M."/>
            <person name="Davidsen T.M."/>
            <person name="Wayne K.J."/>
            <person name="Tettelin H."/>
            <person name="Glass J.I."/>
            <person name="Rusch D."/>
            <person name="Podicherti R."/>
            <person name="Tsui H.-C.T."/>
            <person name="Winkler M.E."/>
        </authorList>
    </citation>
    <scope>NUCLEOTIDE SEQUENCE</scope>
</reference>
<protein>
    <submittedName>
        <fullName evidence="1">Uncharacterized protein</fullName>
    </submittedName>
</protein>
<organism evidence="1">
    <name type="scientific">marine metagenome</name>
    <dbReference type="NCBI Taxonomy" id="408172"/>
    <lineage>
        <taxon>unclassified sequences</taxon>
        <taxon>metagenomes</taxon>
        <taxon>ecological metagenomes</taxon>
    </lineage>
</organism>